<accession>A0A1H2CXG4</accession>
<keyword evidence="2" id="KW-1185">Reference proteome</keyword>
<gene>
    <name evidence="1" type="ORF">SAMN04489716_7131</name>
</gene>
<sequence length="729" mass="79098">MVTSSTLGHPGYRVVPERNRRGRCGSGALCGVLGIFLRVFIGRLAELRALHTALAESRVCVPAGPPGAGKTAFATEYVTRSGAGYRGIWRVSLAGSSADPDETVATLAAGLRAQMALPPSGDALAEFAERVAAESGPSLLIVDDIPGELDDDLIGRLTVPSAGRRLRTVLITNRDVAGLAVPTVDIGPLDIADAAGILRGHRDGTEQEAAELAERLDGHALSVRLAGLALRDGSGYTKLTGRIGNHPVAMLLRDRLDALSEPACRLLRVSALTSPAALPPGLIRLFLGAAAEQAADELARHLFATRIDGTWHVHSLARDVARRYLPPIDWTRLARQFADAVLDHPWSDPIESFLVARHAARLSGRPDLPGAVVDRLHRRVVAHGSMTLPHHRDLAEQNFDDPAVLTEAAQHLRAAGDLEEARDCADRAVPLANDPALRHRARLLLAETLEDLGGDTTRADALWTILTSSNDTGTAIAYLRSRRLRGEHEESRTGLIDLIDRLGPGSAAFGPVQEAQRELARAEIEAGSEASARRRLVRVIADYLSWRRDDHPGLIEAVRMLAAAELALPLTEPKNDRTIWEETARELRRFRGRFATGHGPRHTLTLTLAVVHAEALVAWGRYEEAVQELAAVREDVRDRFALDEPVRFRAELLFGWAVGGDEHFEDAFQGARQALGDTHPQTLRAELGLGVALKPVNRSRAARHILHVLRHAPAMFLPGQNWPRTAPQA</sequence>
<dbReference type="InterPro" id="IPR027417">
    <property type="entry name" value="P-loop_NTPase"/>
</dbReference>
<dbReference type="InterPro" id="IPR011990">
    <property type="entry name" value="TPR-like_helical_dom_sf"/>
</dbReference>
<protein>
    <recommendedName>
        <fullName evidence="3">Tetratricopeptide repeat-containing protein</fullName>
    </recommendedName>
</protein>
<dbReference type="Gene3D" id="1.25.40.10">
    <property type="entry name" value="Tetratricopeptide repeat domain"/>
    <property type="match status" value="1"/>
</dbReference>
<organism evidence="1 2">
    <name type="scientific">Actinoplanes derwentensis</name>
    <dbReference type="NCBI Taxonomy" id="113562"/>
    <lineage>
        <taxon>Bacteria</taxon>
        <taxon>Bacillati</taxon>
        <taxon>Actinomycetota</taxon>
        <taxon>Actinomycetes</taxon>
        <taxon>Micromonosporales</taxon>
        <taxon>Micromonosporaceae</taxon>
        <taxon>Actinoplanes</taxon>
    </lineage>
</organism>
<evidence type="ECO:0000313" key="1">
    <source>
        <dbReference type="EMBL" id="SDT74902.1"/>
    </source>
</evidence>
<proteinExistence type="predicted"/>
<evidence type="ECO:0000313" key="2">
    <source>
        <dbReference type="Proteomes" id="UP000198688"/>
    </source>
</evidence>
<reference evidence="1 2" key="1">
    <citation type="submission" date="2016-10" db="EMBL/GenBank/DDBJ databases">
        <authorList>
            <person name="de Groot N.N."/>
        </authorList>
    </citation>
    <scope>NUCLEOTIDE SEQUENCE [LARGE SCALE GENOMIC DNA]</scope>
    <source>
        <strain evidence="1 2">DSM 43941</strain>
    </source>
</reference>
<dbReference type="EMBL" id="LT629758">
    <property type="protein sequence ID" value="SDT74902.1"/>
    <property type="molecule type" value="Genomic_DNA"/>
</dbReference>
<dbReference type="Proteomes" id="UP000198688">
    <property type="component" value="Chromosome I"/>
</dbReference>
<dbReference type="AlphaFoldDB" id="A0A1H2CXG4"/>
<name>A0A1H2CXG4_9ACTN</name>
<dbReference type="SUPFAM" id="SSF52540">
    <property type="entry name" value="P-loop containing nucleoside triphosphate hydrolases"/>
    <property type="match status" value="1"/>
</dbReference>
<dbReference type="STRING" id="113562.SAMN04489716_7131"/>
<dbReference type="Gene3D" id="3.40.50.300">
    <property type="entry name" value="P-loop containing nucleotide triphosphate hydrolases"/>
    <property type="match status" value="1"/>
</dbReference>
<evidence type="ECO:0008006" key="3">
    <source>
        <dbReference type="Google" id="ProtNLM"/>
    </source>
</evidence>